<proteinExistence type="predicted"/>
<dbReference type="EMBL" id="NVOR01000039">
    <property type="protein sequence ID" value="PED82296.1"/>
    <property type="molecule type" value="Genomic_DNA"/>
</dbReference>
<dbReference type="RefSeq" id="WP_097897611.1">
    <property type="nucleotide sequence ID" value="NZ_NVOR01000039.1"/>
</dbReference>
<name>A0AA91VC86_9BACI</name>
<reference evidence="1 2" key="1">
    <citation type="submission" date="2017-09" db="EMBL/GenBank/DDBJ databases">
        <title>Large-scale bioinformatics analysis of Bacillus genomes uncovers conserved roles of natural products in bacterial physiology.</title>
        <authorList>
            <consortium name="Agbiome Team Llc"/>
            <person name="Bleich R.M."/>
            <person name="Grubbs K.J."/>
            <person name="Santa Maria K.C."/>
            <person name="Allen S.E."/>
            <person name="Farag S."/>
            <person name="Shank E.A."/>
            <person name="Bowers A."/>
        </authorList>
    </citation>
    <scope>NUCLEOTIDE SEQUENCE [LARGE SCALE GENOMIC DNA]</scope>
    <source>
        <strain evidence="1 2">AFS092012</strain>
    </source>
</reference>
<gene>
    <name evidence="1" type="ORF">CON65_12785</name>
</gene>
<organism evidence="1 2">
    <name type="scientific">Bacillus pseudomycoides</name>
    <dbReference type="NCBI Taxonomy" id="64104"/>
    <lineage>
        <taxon>Bacteria</taxon>
        <taxon>Bacillati</taxon>
        <taxon>Bacillota</taxon>
        <taxon>Bacilli</taxon>
        <taxon>Bacillales</taxon>
        <taxon>Bacillaceae</taxon>
        <taxon>Bacillus</taxon>
        <taxon>Bacillus cereus group</taxon>
    </lineage>
</organism>
<dbReference type="Proteomes" id="UP000221020">
    <property type="component" value="Unassembled WGS sequence"/>
</dbReference>
<protein>
    <submittedName>
        <fullName evidence="1">CRISPR-associated protein Cas2</fullName>
    </submittedName>
</protein>
<dbReference type="AlphaFoldDB" id="A0AA91VC86"/>
<sequence length="82" mass="9741">MSNLKMITYVLKKPERYYEDFIKAIKDYETCAKITEFTWFVSTSDSCIRIMDTLKKHIDFNDRLFITEISGVSAWQNIICKT</sequence>
<comment type="caution">
    <text evidence="1">The sequence shown here is derived from an EMBL/GenBank/DDBJ whole genome shotgun (WGS) entry which is preliminary data.</text>
</comment>
<evidence type="ECO:0000313" key="2">
    <source>
        <dbReference type="Proteomes" id="UP000221020"/>
    </source>
</evidence>
<evidence type="ECO:0000313" key="1">
    <source>
        <dbReference type="EMBL" id="PED82296.1"/>
    </source>
</evidence>
<accession>A0AA91VC86</accession>